<dbReference type="RefSeq" id="WP_159794741.1">
    <property type="nucleotide sequence ID" value="NZ_WTYM01000041.1"/>
</dbReference>
<keyword evidence="3 6" id="KW-0812">Transmembrane</keyword>
<keyword evidence="5 6" id="KW-0472">Membrane</keyword>
<evidence type="ECO:0000313" key="7">
    <source>
        <dbReference type="EMBL" id="MXO59882.1"/>
    </source>
</evidence>
<evidence type="ECO:0000256" key="5">
    <source>
        <dbReference type="ARBA" id="ARBA00023136"/>
    </source>
</evidence>
<keyword evidence="4 6" id="KW-1133">Transmembrane helix</keyword>
<evidence type="ECO:0000256" key="2">
    <source>
        <dbReference type="ARBA" id="ARBA00022475"/>
    </source>
</evidence>
<dbReference type="Proteomes" id="UP000433652">
    <property type="component" value="Unassembled WGS sequence"/>
</dbReference>
<feature type="transmembrane region" description="Helical" evidence="6">
    <location>
        <begin position="186"/>
        <end position="206"/>
    </location>
</feature>
<comment type="caution">
    <text evidence="7">The sequence shown here is derived from an EMBL/GenBank/DDBJ whole genome shotgun (WGS) entry which is preliminary data.</text>
</comment>
<feature type="transmembrane region" description="Helical" evidence="6">
    <location>
        <begin position="380"/>
        <end position="400"/>
    </location>
</feature>
<dbReference type="InterPro" id="IPR050833">
    <property type="entry name" value="Poly_Biosynth_Transport"/>
</dbReference>
<keyword evidence="8" id="KW-1185">Reference proteome</keyword>
<evidence type="ECO:0000313" key="8">
    <source>
        <dbReference type="Proteomes" id="UP000433652"/>
    </source>
</evidence>
<dbReference type="AlphaFoldDB" id="A0A6I4SZX3"/>
<name>A0A6I4SZX3_9SPHN</name>
<sequence length="445" mass="47355">MPAPSQPRSLLGRMLANTAWLLGGKGFGGLCSLVYLAILARSLGLKDFGHFSLIFGSAQALIAFSGLQTWRVVVRYGAEHVHTGNWAAFGRLSMLSALLDLAGALIGVIIAFVIYFEFNEALGLNPKYLHAAFWFTVASLFALVSTPTGIVRALDRFDLGVYVEALVPSLRLVAAVAIWLTDPKVVWFLAAWAAIDLIEAGGYWILARRLCPEAVNLRHLHDWRQAGEDNPGIVRFSLVAFASATLDAAVKQGPLLAVGYLVGTRAAGLYRLANQLSQGLGKLSVLLTRAAYAEINRARVAAEHAEFRRLVRQTSLIAAAAGAVVVILAVLFGKPLLDLIGGSDFEAGYAVLVPLTFAASLELASVAFEPVLHSTGHARYALYGRLAGFIVLAGVILWVWDSATAVTVGLAVAVGGIATYIALGALAWYVMSRLTPHPPTAGEAP</sequence>
<feature type="transmembrane region" description="Helical" evidence="6">
    <location>
        <begin position="159"/>
        <end position="180"/>
    </location>
</feature>
<dbReference type="EMBL" id="WTYM01000041">
    <property type="protein sequence ID" value="MXO59882.1"/>
    <property type="molecule type" value="Genomic_DNA"/>
</dbReference>
<feature type="transmembrane region" description="Helical" evidence="6">
    <location>
        <begin position="128"/>
        <end position="147"/>
    </location>
</feature>
<evidence type="ECO:0000256" key="6">
    <source>
        <dbReference type="SAM" id="Phobius"/>
    </source>
</evidence>
<gene>
    <name evidence="7" type="ORF">GRI89_10060</name>
</gene>
<dbReference type="Pfam" id="PF01943">
    <property type="entry name" value="Polysacc_synt"/>
    <property type="match status" value="1"/>
</dbReference>
<protein>
    <submittedName>
        <fullName evidence="7">Oligosaccharide flippase family protein</fullName>
    </submittedName>
</protein>
<evidence type="ECO:0000256" key="1">
    <source>
        <dbReference type="ARBA" id="ARBA00004651"/>
    </source>
</evidence>
<feature type="transmembrane region" description="Helical" evidence="6">
    <location>
        <begin position="95"/>
        <end position="116"/>
    </location>
</feature>
<accession>A0A6I4SZX3</accession>
<feature type="transmembrane region" description="Helical" evidence="6">
    <location>
        <begin position="51"/>
        <end position="74"/>
    </location>
</feature>
<dbReference type="PANTHER" id="PTHR30250:SF31">
    <property type="entry name" value="INNER MEMBRANE PROTEIN YGHQ"/>
    <property type="match status" value="1"/>
</dbReference>
<keyword evidence="2" id="KW-1003">Cell membrane</keyword>
<feature type="transmembrane region" description="Helical" evidence="6">
    <location>
        <begin position="406"/>
        <end position="430"/>
    </location>
</feature>
<feature type="transmembrane region" description="Helical" evidence="6">
    <location>
        <begin position="20"/>
        <end position="39"/>
    </location>
</feature>
<reference evidence="7 8" key="1">
    <citation type="submission" date="2019-12" db="EMBL/GenBank/DDBJ databases">
        <title>Genomic-based taxomic classification of the family Erythrobacteraceae.</title>
        <authorList>
            <person name="Xu L."/>
        </authorList>
    </citation>
    <scope>NUCLEOTIDE SEQUENCE [LARGE SCALE GENOMIC DNA]</scope>
    <source>
        <strain evidence="7 8">MCCC 1K01500</strain>
    </source>
</reference>
<evidence type="ECO:0000256" key="3">
    <source>
        <dbReference type="ARBA" id="ARBA00022692"/>
    </source>
</evidence>
<proteinExistence type="predicted"/>
<dbReference type="PANTHER" id="PTHR30250">
    <property type="entry name" value="PST FAMILY PREDICTED COLANIC ACID TRANSPORTER"/>
    <property type="match status" value="1"/>
</dbReference>
<feature type="transmembrane region" description="Helical" evidence="6">
    <location>
        <begin position="349"/>
        <end position="368"/>
    </location>
</feature>
<dbReference type="InterPro" id="IPR002797">
    <property type="entry name" value="Polysacc_synth"/>
</dbReference>
<evidence type="ECO:0000256" key="4">
    <source>
        <dbReference type="ARBA" id="ARBA00022989"/>
    </source>
</evidence>
<organism evidence="7 8">
    <name type="scientific">Croceibacterium salegens</name>
    <dbReference type="NCBI Taxonomy" id="1737568"/>
    <lineage>
        <taxon>Bacteria</taxon>
        <taxon>Pseudomonadati</taxon>
        <taxon>Pseudomonadota</taxon>
        <taxon>Alphaproteobacteria</taxon>
        <taxon>Sphingomonadales</taxon>
        <taxon>Erythrobacteraceae</taxon>
        <taxon>Croceibacterium</taxon>
    </lineage>
</organism>
<dbReference type="GO" id="GO:0005886">
    <property type="term" value="C:plasma membrane"/>
    <property type="evidence" value="ECO:0007669"/>
    <property type="project" value="UniProtKB-SubCell"/>
</dbReference>
<dbReference type="OrthoDB" id="493991at2"/>
<comment type="subcellular location">
    <subcellularLocation>
        <location evidence="1">Cell membrane</location>
        <topology evidence="1">Multi-pass membrane protein</topology>
    </subcellularLocation>
</comment>
<feature type="transmembrane region" description="Helical" evidence="6">
    <location>
        <begin position="316"/>
        <end position="337"/>
    </location>
</feature>